<keyword evidence="4 8" id="KW-0863">Zinc-finger</keyword>
<dbReference type="PROSITE" id="PS50016">
    <property type="entry name" value="ZF_PHD_2"/>
    <property type="match status" value="1"/>
</dbReference>
<comment type="subcellular location">
    <subcellularLocation>
        <location evidence="1">Nucleus</location>
    </subcellularLocation>
</comment>
<dbReference type="RefSeq" id="XP_017782421.1">
    <property type="nucleotide sequence ID" value="XM_017926932.1"/>
</dbReference>
<dbReference type="InterPro" id="IPR013083">
    <property type="entry name" value="Znf_RING/FYVE/PHD"/>
</dbReference>
<gene>
    <name evidence="12" type="primary">LOC108566850</name>
</gene>
<evidence type="ECO:0000256" key="2">
    <source>
        <dbReference type="ARBA" id="ARBA00022723"/>
    </source>
</evidence>
<dbReference type="Pfam" id="PF14061">
    <property type="entry name" value="Mtf2_C"/>
    <property type="match status" value="1"/>
</dbReference>
<feature type="region of interest" description="Disordered" evidence="9">
    <location>
        <begin position="329"/>
        <end position="349"/>
    </location>
</feature>
<feature type="compositionally biased region" description="Polar residues" evidence="9">
    <location>
        <begin position="1"/>
        <end position="14"/>
    </location>
</feature>
<feature type="region of interest" description="Disordered" evidence="9">
    <location>
        <begin position="1"/>
        <end position="41"/>
    </location>
</feature>
<evidence type="ECO:0000256" key="9">
    <source>
        <dbReference type="SAM" id="MobiDB-lite"/>
    </source>
</evidence>
<feature type="region of interest" description="Disordered" evidence="9">
    <location>
        <begin position="397"/>
        <end position="428"/>
    </location>
</feature>
<feature type="compositionally biased region" description="Polar residues" evidence="9">
    <location>
        <begin position="212"/>
        <end position="225"/>
    </location>
</feature>
<evidence type="ECO:0000256" key="3">
    <source>
        <dbReference type="ARBA" id="ARBA00022737"/>
    </source>
</evidence>
<reference evidence="12" key="1">
    <citation type="submission" date="2025-08" db="UniProtKB">
        <authorList>
            <consortium name="RefSeq"/>
        </authorList>
    </citation>
    <scope>IDENTIFICATION</scope>
    <source>
        <tissue evidence="12">Whole Larva</tissue>
    </source>
</reference>
<evidence type="ECO:0000259" key="10">
    <source>
        <dbReference type="PROSITE" id="PS50016"/>
    </source>
</evidence>
<organism evidence="11 12">
    <name type="scientific">Nicrophorus vespilloides</name>
    <name type="common">Boreal carrion beetle</name>
    <dbReference type="NCBI Taxonomy" id="110193"/>
    <lineage>
        <taxon>Eukaryota</taxon>
        <taxon>Metazoa</taxon>
        <taxon>Ecdysozoa</taxon>
        <taxon>Arthropoda</taxon>
        <taxon>Hexapoda</taxon>
        <taxon>Insecta</taxon>
        <taxon>Pterygota</taxon>
        <taxon>Neoptera</taxon>
        <taxon>Endopterygota</taxon>
        <taxon>Coleoptera</taxon>
        <taxon>Polyphaga</taxon>
        <taxon>Staphyliniformia</taxon>
        <taxon>Silphidae</taxon>
        <taxon>Nicrophorinae</taxon>
        <taxon>Nicrophorus</taxon>
    </lineage>
</organism>
<keyword evidence="2" id="KW-0479">Metal-binding</keyword>
<dbReference type="InterPro" id="IPR019787">
    <property type="entry name" value="Znf_PHD-finger"/>
</dbReference>
<evidence type="ECO:0000256" key="1">
    <source>
        <dbReference type="ARBA" id="ARBA00004123"/>
    </source>
</evidence>
<feature type="domain" description="PHD-type" evidence="10">
    <location>
        <begin position="101"/>
        <end position="156"/>
    </location>
</feature>
<evidence type="ECO:0000256" key="6">
    <source>
        <dbReference type="ARBA" id="ARBA00022853"/>
    </source>
</evidence>
<feature type="compositionally biased region" description="Basic and acidic residues" evidence="9">
    <location>
        <begin position="401"/>
        <end position="413"/>
    </location>
</feature>
<evidence type="ECO:0000256" key="5">
    <source>
        <dbReference type="ARBA" id="ARBA00022833"/>
    </source>
</evidence>
<accession>A0ABM1N6H1</accession>
<feature type="compositionally biased region" description="Low complexity" evidence="9">
    <location>
        <begin position="193"/>
        <end position="211"/>
    </location>
</feature>
<dbReference type="Proteomes" id="UP000695000">
    <property type="component" value="Unplaced"/>
</dbReference>
<dbReference type="InterPro" id="IPR011011">
    <property type="entry name" value="Znf_FYVE_PHD"/>
</dbReference>
<feature type="region of interest" description="Disordered" evidence="9">
    <location>
        <begin position="161"/>
        <end position="260"/>
    </location>
</feature>
<dbReference type="SUPFAM" id="SSF63748">
    <property type="entry name" value="Tudor/PWWP/MBT"/>
    <property type="match status" value="1"/>
</dbReference>
<dbReference type="GeneID" id="108566850"/>
<dbReference type="Gene3D" id="2.30.30.140">
    <property type="match status" value="1"/>
</dbReference>
<evidence type="ECO:0000313" key="11">
    <source>
        <dbReference type="Proteomes" id="UP000695000"/>
    </source>
</evidence>
<protein>
    <submittedName>
        <fullName evidence="12">Metal-response element-binding transcription factor 2</fullName>
    </submittedName>
</protein>
<keyword evidence="3" id="KW-0677">Repeat</keyword>
<keyword evidence="5" id="KW-0862">Zinc</keyword>
<keyword evidence="11" id="KW-1185">Reference proteome</keyword>
<sequence length="479" mass="53560">MTSLLAPTTQVHQRNNNKKTGAEIEDATAVPDSTTTVERKPPSEFTAGQDILWKHKDGRYYFGMVVEVDSIREQCLVKFGDNTDNWSCFKDLVKLSTSEQEHLCVVCKKSAPKSKQEITVCYKCGRGYHQKCHQPEIPANCHKEDSNWMCKRCLDAEPHRQRRSTDSRLMKKDSVRKSDTTASSAITKLPYESPTSVSAPPTPPTSDSSNTGLESTDYSEQSSNIVLKKETLQELNTPCDTSDDETSSKSTLDLIIPPPKDFEGKNNPFIAFLRSNTDEHTKKRRSKDSITLPLPLTAVITGRPIVRPLKRQLSEKDICIGPNGEVKRRRLRRSRSGQQVPANYGQTASKTAAVVPVRPDANDWNQRSLRSNLNATGASSSTNTQISSCVDYALNGRRLRTRQDKSVEKDKKPPTPKPSPVKQEQDISMDDLKSSVHSYFGAATRIQDGERFTVKAKRYGPTGKLEYLMEWEGVSNGMT</sequence>
<evidence type="ECO:0000313" key="12">
    <source>
        <dbReference type="RefSeq" id="XP_017782421.1"/>
    </source>
</evidence>
<keyword evidence="6" id="KW-0156">Chromatin regulator</keyword>
<dbReference type="SMART" id="SM00249">
    <property type="entry name" value="PHD"/>
    <property type="match status" value="1"/>
</dbReference>
<proteinExistence type="predicted"/>
<evidence type="ECO:0000256" key="8">
    <source>
        <dbReference type="PROSITE-ProRule" id="PRU00146"/>
    </source>
</evidence>
<dbReference type="Pfam" id="PF00628">
    <property type="entry name" value="PHD"/>
    <property type="match status" value="1"/>
</dbReference>
<evidence type="ECO:0000256" key="7">
    <source>
        <dbReference type="ARBA" id="ARBA00023242"/>
    </source>
</evidence>
<dbReference type="InterPro" id="IPR001965">
    <property type="entry name" value="Znf_PHD"/>
</dbReference>
<dbReference type="Gene3D" id="3.30.40.10">
    <property type="entry name" value="Zinc/RING finger domain, C3HC4 (zinc finger)"/>
    <property type="match status" value="1"/>
</dbReference>
<feature type="compositionally biased region" description="Basic and acidic residues" evidence="9">
    <location>
        <begin position="161"/>
        <end position="179"/>
    </location>
</feature>
<dbReference type="SUPFAM" id="SSF57903">
    <property type="entry name" value="FYVE/PHD zinc finger"/>
    <property type="match status" value="1"/>
</dbReference>
<evidence type="ECO:0000256" key="4">
    <source>
        <dbReference type="ARBA" id="ARBA00022771"/>
    </source>
</evidence>
<name>A0ABM1N6H1_NICVS</name>
<dbReference type="InterPro" id="IPR025894">
    <property type="entry name" value="Mtf2_C_dom"/>
</dbReference>
<feature type="compositionally biased region" description="Polar residues" evidence="9">
    <location>
        <begin position="337"/>
        <end position="349"/>
    </location>
</feature>
<dbReference type="CDD" id="cd20452">
    <property type="entry name" value="Tudor_dPCL-like"/>
    <property type="match status" value="1"/>
</dbReference>
<keyword evidence="7" id="KW-0539">Nucleus</keyword>